<dbReference type="PROSITE" id="PS51421">
    <property type="entry name" value="RAS"/>
    <property type="match status" value="1"/>
</dbReference>
<dbReference type="RefSeq" id="XP_005089914.1">
    <property type="nucleotide sequence ID" value="XM_005089857.2"/>
</dbReference>
<dbReference type="Pfam" id="PF00071">
    <property type="entry name" value="Ras"/>
    <property type="match status" value="1"/>
</dbReference>
<evidence type="ECO:0000256" key="1">
    <source>
        <dbReference type="ARBA" id="ARBA00022741"/>
    </source>
</evidence>
<evidence type="ECO:0000256" key="2">
    <source>
        <dbReference type="ARBA" id="ARBA00023134"/>
    </source>
</evidence>
<dbReference type="SUPFAM" id="SSF52540">
    <property type="entry name" value="P-loop containing nucleoside triphosphate hydrolases"/>
    <property type="match status" value="1"/>
</dbReference>
<proteinExistence type="predicted"/>
<name>A0ABM0JBK6_APLCA</name>
<sequence length="287" mass="31199">MKSLFSSCIQRQQSTEVEIRCPRRKMVIVGDGECGKTCLVSRMSTGSFTDVGYIPTVFETELVTVNTGEEKVELVIHDTAGQEDYDRLRPFSYADIDVVLVCFSLADSDTLVNVAENWSPEIRYYCGGAPVILVGNKKDLRDRPEGETDGELSGFKTPSSGSSGSLLSTEEKEKFQSTSSIPDELESQLASDEPSSHASTTTGKSSTITSSKKVYRRGAPVKHSDGALMARRIGAIAYFETSALDGENTEELLLATTKAAILGNKKAKKFKPLKATLAKWTSTTIHS</sequence>
<dbReference type="SMART" id="SM00175">
    <property type="entry name" value="RAB"/>
    <property type="match status" value="1"/>
</dbReference>
<evidence type="ECO:0000313" key="4">
    <source>
        <dbReference type="Proteomes" id="UP000694888"/>
    </source>
</evidence>
<dbReference type="Gene3D" id="3.40.50.300">
    <property type="entry name" value="P-loop containing nucleotide triphosphate hydrolases"/>
    <property type="match status" value="1"/>
</dbReference>
<dbReference type="InterPro" id="IPR001806">
    <property type="entry name" value="Small_GTPase"/>
</dbReference>
<evidence type="ECO:0000313" key="5">
    <source>
        <dbReference type="RefSeq" id="XP_005089914.1"/>
    </source>
</evidence>
<dbReference type="PANTHER" id="PTHR24072">
    <property type="entry name" value="RHO FAMILY GTPASE"/>
    <property type="match status" value="1"/>
</dbReference>
<keyword evidence="2" id="KW-0342">GTP-binding</keyword>
<organism evidence="4 5">
    <name type="scientific">Aplysia californica</name>
    <name type="common">California sea hare</name>
    <dbReference type="NCBI Taxonomy" id="6500"/>
    <lineage>
        <taxon>Eukaryota</taxon>
        <taxon>Metazoa</taxon>
        <taxon>Spiralia</taxon>
        <taxon>Lophotrochozoa</taxon>
        <taxon>Mollusca</taxon>
        <taxon>Gastropoda</taxon>
        <taxon>Heterobranchia</taxon>
        <taxon>Euthyneura</taxon>
        <taxon>Tectipleura</taxon>
        <taxon>Aplysiida</taxon>
        <taxon>Aplysioidea</taxon>
        <taxon>Aplysiidae</taxon>
        <taxon>Aplysia</taxon>
    </lineage>
</organism>
<keyword evidence="5" id="KW-0132">Cell division</keyword>
<keyword evidence="5" id="KW-0131">Cell cycle</keyword>
<dbReference type="PROSITE" id="PS51419">
    <property type="entry name" value="RAB"/>
    <property type="match status" value="1"/>
</dbReference>
<keyword evidence="4" id="KW-1185">Reference proteome</keyword>
<dbReference type="PROSITE" id="PS51420">
    <property type="entry name" value="RHO"/>
    <property type="match status" value="1"/>
</dbReference>
<dbReference type="NCBIfam" id="TIGR00231">
    <property type="entry name" value="small_GTP"/>
    <property type="match status" value="1"/>
</dbReference>
<reference evidence="5" key="1">
    <citation type="submission" date="2025-08" db="UniProtKB">
        <authorList>
            <consortium name="RefSeq"/>
        </authorList>
    </citation>
    <scope>IDENTIFICATION</scope>
</reference>
<dbReference type="InterPro" id="IPR027417">
    <property type="entry name" value="P-loop_NTPase"/>
</dbReference>
<dbReference type="SMART" id="SM00174">
    <property type="entry name" value="RHO"/>
    <property type="match status" value="1"/>
</dbReference>
<dbReference type="CDD" id="cd00157">
    <property type="entry name" value="Rho"/>
    <property type="match status" value="1"/>
</dbReference>
<dbReference type="SMART" id="SM00173">
    <property type="entry name" value="RAS"/>
    <property type="match status" value="1"/>
</dbReference>
<keyword evidence="1" id="KW-0547">Nucleotide-binding</keyword>
<gene>
    <name evidence="5" type="primary">LOC101863475</name>
</gene>
<dbReference type="Proteomes" id="UP000694888">
    <property type="component" value="Unplaced"/>
</dbReference>
<evidence type="ECO:0000256" key="3">
    <source>
        <dbReference type="SAM" id="MobiDB-lite"/>
    </source>
</evidence>
<feature type="compositionally biased region" description="Low complexity" evidence="3">
    <location>
        <begin position="199"/>
        <end position="212"/>
    </location>
</feature>
<dbReference type="InterPro" id="IPR005225">
    <property type="entry name" value="Small_GTP-bd"/>
</dbReference>
<feature type="region of interest" description="Disordered" evidence="3">
    <location>
        <begin position="140"/>
        <end position="221"/>
    </location>
</feature>
<accession>A0ABM0JBK6</accession>
<dbReference type="GO" id="GO:0051301">
    <property type="term" value="P:cell division"/>
    <property type="evidence" value="ECO:0007669"/>
    <property type="project" value="UniProtKB-KW"/>
</dbReference>
<protein>
    <submittedName>
        <fullName evidence="5">Cell division control protein 42 homolog</fullName>
    </submittedName>
</protein>
<dbReference type="InterPro" id="IPR003578">
    <property type="entry name" value="Small_GTPase_Rho"/>
</dbReference>
<dbReference type="PRINTS" id="PR00449">
    <property type="entry name" value="RASTRNSFRMNG"/>
</dbReference>
<dbReference type="GeneID" id="101863475"/>
<feature type="compositionally biased region" description="Low complexity" evidence="3">
    <location>
        <begin position="152"/>
        <end position="168"/>
    </location>
</feature>